<keyword evidence="5" id="KW-0676">Redox-active center</keyword>
<dbReference type="PROSITE" id="PS51352">
    <property type="entry name" value="THIOREDOXIN_2"/>
    <property type="match status" value="1"/>
</dbReference>
<dbReference type="NCBIfam" id="TIGR01068">
    <property type="entry name" value="thioredoxin"/>
    <property type="match status" value="1"/>
</dbReference>
<dbReference type="InterPro" id="IPR036249">
    <property type="entry name" value="Thioredoxin-like_sf"/>
</dbReference>
<dbReference type="InterPro" id="IPR013766">
    <property type="entry name" value="Thioredoxin_domain"/>
</dbReference>
<keyword evidence="4" id="KW-1015">Disulfide bond</keyword>
<accession>A0A5C1QGC0</accession>
<evidence type="ECO:0000256" key="3">
    <source>
        <dbReference type="ARBA" id="ARBA00022982"/>
    </source>
</evidence>
<evidence type="ECO:0000313" key="9">
    <source>
        <dbReference type="Proteomes" id="UP000323824"/>
    </source>
</evidence>
<keyword evidence="3" id="KW-0249">Electron transport</keyword>
<reference evidence="8 9" key="2">
    <citation type="submission" date="2019-09" db="EMBL/GenBank/DDBJ databases">
        <title>Complete Genome Sequence and Methylome Analysis of free living Spirochaetas.</title>
        <authorList>
            <person name="Leshcheva N."/>
            <person name="Mikheeva N."/>
        </authorList>
    </citation>
    <scope>NUCLEOTIDE SEQUENCE [LARGE SCALE GENOMIC DNA]</scope>
    <source>
        <strain evidence="8 9">P</strain>
    </source>
</reference>
<dbReference type="GO" id="GO:0015035">
    <property type="term" value="F:protein-disulfide reductase activity"/>
    <property type="evidence" value="ECO:0007669"/>
    <property type="project" value="UniProtKB-UniRule"/>
</dbReference>
<dbReference type="GO" id="GO:0005737">
    <property type="term" value="C:cytoplasm"/>
    <property type="evidence" value="ECO:0007669"/>
    <property type="project" value="TreeGrafter"/>
</dbReference>
<dbReference type="CDD" id="cd02947">
    <property type="entry name" value="TRX_family"/>
    <property type="match status" value="1"/>
</dbReference>
<dbReference type="Pfam" id="PF00085">
    <property type="entry name" value="Thioredoxin"/>
    <property type="match status" value="1"/>
</dbReference>
<evidence type="ECO:0000259" key="7">
    <source>
        <dbReference type="PROSITE" id="PS51352"/>
    </source>
</evidence>
<sequence length="121" mass="13504">MMEHLTLESFKEKICTCGLDGKEGAEWSYKGDLPCLIDFYADWCGPCKRVAPILEDLAKEFEGKVHIYKVDTEAQQELAAMFGIQSIPTLLYVPMEGKPQLAAGAPPKPQLVQTMKDILKI</sequence>
<dbReference type="AlphaFoldDB" id="A0A5C1QGC0"/>
<evidence type="ECO:0000256" key="6">
    <source>
        <dbReference type="NCBIfam" id="TIGR01068"/>
    </source>
</evidence>
<dbReference type="Proteomes" id="UP000323824">
    <property type="component" value="Chromosome"/>
</dbReference>
<dbReference type="KEGG" id="sper:EW093_11240"/>
<comment type="similarity">
    <text evidence="1">Belongs to the thioredoxin family.</text>
</comment>
<organism evidence="8 9">
    <name type="scientific">Thiospirochaeta perfilievii</name>
    <dbReference type="NCBI Taxonomy" id="252967"/>
    <lineage>
        <taxon>Bacteria</taxon>
        <taxon>Pseudomonadati</taxon>
        <taxon>Spirochaetota</taxon>
        <taxon>Spirochaetia</taxon>
        <taxon>Spirochaetales</taxon>
        <taxon>Spirochaetaceae</taxon>
        <taxon>Thiospirochaeta</taxon>
    </lineage>
</organism>
<dbReference type="PANTHER" id="PTHR45663">
    <property type="entry name" value="GEO12009P1"/>
    <property type="match status" value="1"/>
</dbReference>
<evidence type="ECO:0000256" key="1">
    <source>
        <dbReference type="ARBA" id="ARBA00008987"/>
    </source>
</evidence>
<dbReference type="PANTHER" id="PTHR45663:SF11">
    <property type="entry name" value="GEO12009P1"/>
    <property type="match status" value="1"/>
</dbReference>
<reference evidence="8 9" key="1">
    <citation type="submission" date="2019-02" db="EMBL/GenBank/DDBJ databases">
        <authorList>
            <person name="Fomenkov A."/>
            <person name="Dubinina G."/>
            <person name="Grabovich M."/>
            <person name="Vincze T."/>
            <person name="Roberts R.J."/>
        </authorList>
    </citation>
    <scope>NUCLEOTIDE SEQUENCE [LARGE SCALE GENOMIC DNA]</scope>
    <source>
        <strain evidence="8 9">P</strain>
    </source>
</reference>
<name>A0A5C1QGC0_9SPIO</name>
<evidence type="ECO:0000256" key="2">
    <source>
        <dbReference type="ARBA" id="ARBA00022448"/>
    </source>
</evidence>
<dbReference type="Gene3D" id="3.40.30.10">
    <property type="entry name" value="Glutaredoxin"/>
    <property type="match status" value="1"/>
</dbReference>
<dbReference type="SUPFAM" id="SSF52833">
    <property type="entry name" value="Thioredoxin-like"/>
    <property type="match status" value="1"/>
</dbReference>
<keyword evidence="9" id="KW-1185">Reference proteome</keyword>
<proteinExistence type="inferred from homology"/>
<dbReference type="EMBL" id="CP035807">
    <property type="protein sequence ID" value="QEN05262.1"/>
    <property type="molecule type" value="Genomic_DNA"/>
</dbReference>
<keyword evidence="2" id="KW-0813">Transport</keyword>
<dbReference type="InterPro" id="IPR017937">
    <property type="entry name" value="Thioredoxin_CS"/>
</dbReference>
<dbReference type="InterPro" id="IPR005746">
    <property type="entry name" value="Thioredoxin"/>
</dbReference>
<dbReference type="PRINTS" id="PR00421">
    <property type="entry name" value="THIOREDOXIN"/>
</dbReference>
<evidence type="ECO:0000256" key="4">
    <source>
        <dbReference type="ARBA" id="ARBA00023157"/>
    </source>
</evidence>
<gene>
    <name evidence="8" type="primary">trxA</name>
    <name evidence="8" type="ORF">EW093_11240</name>
</gene>
<protein>
    <recommendedName>
        <fullName evidence="6">Thioredoxin</fullName>
    </recommendedName>
</protein>
<feature type="domain" description="Thioredoxin" evidence="7">
    <location>
        <begin position="1"/>
        <end position="120"/>
    </location>
</feature>
<evidence type="ECO:0000313" key="8">
    <source>
        <dbReference type="EMBL" id="QEN05262.1"/>
    </source>
</evidence>
<evidence type="ECO:0000256" key="5">
    <source>
        <dbReference type="ARBA" id="ARBA00023284"/>
    </source>
</evidence>
<dbReference type="PROSITE" id="PS00194">
    <property type="entry name" value="THIOREDOXIN_1"/>
    <property type="match status" value="1"/>
</dbReference>
<dbReference type="OrthoDB" id="9790390at2"/>